<feature type="transmembrane region" description="Helical" evidence="1">
    <location>
        <begin position="178"/>
        <end position="197"/>
    </location>
</feature>
<gene>
    <name evidence="2" type="ORF">N7492_001436</name>
</gene>
<dbReference type="AlphaFoldDB" id="A0A9W9LZV9"/>
<dbReference type="PANTHER" id="PTHR37577">
    <property type="entry name" value="INTEGRAL MEMBRANE PROTEIN"/>
    <property type="match status" value="1"/>
</dbReference>
<name>A0A9W9LZV9_9EURO</name>
<feature type="transmembrane region" description="Helical" evidence="1">
    <location>
        <begin position="142"/>
        <end position="166"/>
    </location>
</feature>
<sequence length="410" mass="45671">MCSYDCSGPPPPLRSDNDINGIGVGLPASVIINYLATAGIAVLVILIYYFAVYEPALDAFSKLEHGVTPTPFRPNPVDVVLLQWVRYLPRKILGTFKLGIRNPARLDSTFIKCFLAMSDLQIVTGFSILISGFAQFPCGLATYYWMLIVEMAWFSSLTHLSCLTLLRSHLYNRTTERAWRLFAMGAMAGLLVIGLVFTGRYTWAYESAVFETGISDDAIGPSPLDPAICYLDISAESTYAFWSMLFSVALIIMAYVSRVIKLHRTLSIGFVGRVRSVVGIQLRKLLRIVHTWSNPKASPESLSTLFCYRPLFASYLAFRALLDGWTSMGVEVGWLLLAFGWGISRLMNTINYQKYTPDLKIEDDDSGDWSFGQVVAMVLLAAPIITILEYFDHSMSPDIPLICPIVPLIC</sequence>
<feature type="transmembrane region" description="Helical" evidence="1">
    <location>
        <begin position="239"/>
        <end position="256"/>
    </location>
</feature>
<evidence type="ECO:0000256" key="1">
    <source>
        <dbReference type="SAM" id="Phobius"/>
    </source>
</evidence>
<feature type="transmembrane region" description="Helical" evidence="1">
    <location>
        <begin position="332"/>
        <end position="350"/>
    </location>
</feature>
<feature type="transmembrane region" description="Helical" evidence="1">
    <location>
        <begin position="370"/>
        <end position="391"/>
    </location>
</feature>
<reference evidence="2" key="2">
    <citation type="journal article" date="2023" name="IMA Fungus">
        <title>Comparative genomic study of the Penicillium genus elucidates a diverse pangenome and 15 lateral gene transfer events.</title>
        <authorList>
            <person name="Petersen C."/>
            <person name="Sorensen T."/>
            <person name="Nielsen M.R."/>
            <person name="Sondergaard T.E."/>
            <person name="Sorensen J.L."/>
            <person name="Fitzpatrick D.A."/>
            <person name="Frisvad J.C."/>
            <person name="Nielsen K.L."/>
        </authorList>
    </citation>
    <scope>NUCLEOTIDE SEQUENCE</scope>
    <source>
        <strain evidence="2">IBT 21917</strain>
    </source>
</reference>
<dbReference type="PANTHER" id="PTHR37577:SF1">
    <property type="entry name" value="INTEGRAL MEMBRANE PROTEIN"/>
    <property type="match status" value="1"/>
</dbReference>
<keyword evidence="1" id="KW-0472">Membrane</keyword>
<dbReference type="EMBL" id="JAPQKO010000001">
    <property type="protein sequence ID" value="KAJ5183820.1"/>
    <property type="molecule type" value="Genomic_DNA"/>
</dbReference>
<dbReference type="InterPro" id="IPR053018">
    <property type="entry name" value="Elsinochrome_Biosynth-Asso"/>
</dbReference>
<protein>
    <submittedName>
        <fullName evidence="2">Uncharacterized protein</fullName>
    </submittedName>
</protein>
<keyword evidence="1" id="KW-1133">Transmembrane helix</keyword>
<dbReference type="OrthoDB" id="5427664at2759"/>
<comment type="caution">
    <text evidence="2">The sequence shown here is derived from an EMBL/GenBank/DDBJ whole genome shotgun (WGS) entry which is preliminary data.</text>
</comment>
<reference evidence="2" key="1">
    <citation type="submission" date="2022-11" db="EMBL/GenBank/DDBJ databases">
        <authorList>
            <person name="Petersen C."/>
        </authorList>
    </citation>
    <scope>NUCLEOTIDE SEQUENCE</scope>
    <source>
        <strain evidence="2">IBT 21917</strain>
    </source>
</reference>
<feature type="transmembrane region" description="Helical" evidence="1">
    <location>
        <begin position="31"/>
        <end position="52"/>
    </location>
</feature>
<evidence type="ECO:0000313" key="3">
    <source>
        <dbReference type="Proteomes" id="UP001146351"/>
    </source>
</evidence>
<dbReference type="Proteomes" id="UP001146351">
    <property type="component" value="Unassembled WGS sequence"/>
</dbReference>
<evidence type="ECO:0000313" key="2">
    <source>
        <dbReference type="EMBL" id="KAJ5183820.1"/>
    </source>
</evidence>
<keyword evidence="3" id="KW-1185">Reference proteome</keyword>
<proteinExistence type="predicted"/>
<feature type="transmembrane region" description="Helical" evidence="1">
    <location>
        <begin position="114"/>
        <end position="136"/>
    </location>
</feature>
<keyword evidence="1" id="KW-0812">Transmembrane</keyword>
<organism evidence="2 3">
    <name type="scientific">Penicillium capsulatum</name>
    <dbReference type="NCBI Taxonomy" id="69766"/>
    <lineage>
        <taxon>Eukaryota</taxon>
        <taxon>Fungi</taxon>
        <taxon>Dikarya</taxon>
        <taxon>Ascomycota</taxon>
        <taxon>Pezizomycotina</taxon>
        <taxon>Eurotiomycetes</taxon>
        <taxon>Eurotiomycetidae</taxon>
        <taxon>Eurotiales</taxon>
        <taxon>Aspergillaceae</taxon>
        <taxon>Penicillium</taxon>
    </lineage>
</organism>
<accession>A0A9W9LZV9</accession>